<dbReference type="AlphaFoldDB" id="A0A897NST5"/>
<evidence type="ECO:0000313" key="14">
    <source>
        <dbReference type="Proteomes" id="UP000663292"/>
    </source>
</evidence>
<dbReference type="EMBL" id="CP064791">
    <property type="protein sequence ID" value="QSG15847.1"/>
    <property type="molecule type" value="Genomic_DNA"/>
</dbReference>
<evidence type="ECO:0000256" key="5">
    <source>
        <dbReference type="ARBA" id="ARBA00050590"/>
    </source>
</evidence>
<keyword evidence="1" id="KW-0813">Transport</keyword>
<dbReference type="InterPro" id="IPR017871">
    <property type="entry name" value="ABC_transporter-like_CS"/>
</dbReference>
<keyword evidence="4" id="KW-1278">Translocase</keyword>
<dbReference type="Proteomes" id="UP000663292">
    <property type="component" value="Chromosome"/>
</dbReference>
<evidence type="ECO:0000256" key="9">
    <source>
        <dbReference type="ARBA" id="ARBA00073649"/>
    </source>
</evidence>
<dbReference type="CDD" id="cd03214">
    <property type="entry name" value="ABC_Iron-Siderophores_B12_Hemin"/>
    <property type="match status" value="1"/>
</dbReference>
<dbReference type="PROSITE" id="PS00211">
    <property type="entry name" value="ABC_TRANSPORTER_1"/>
    <property type="match status" value="1"/>
</dbReference>
<name>A0A897NST5_9EURY</name>
<evidence type="ECO:0000256" key="1">
    <source>
        <dbReference type="ARBA" id="ARBA00022448"/>
    </source>
</evidence>
<dbReference type="Pfam" id="PF00005">
    <property type="entry name" value="ABC_tran"/>
    <property type="match status" value="1"/>
</dbReference>
<keyword evidence="2" id="KW-0547">Nucleotide-binding</keyword>
<dbReference type="GO" id="GO:0005524">
    <property type="term" value="F:ATP binding"/>
    <property type="evidence" value="ECO:0007669"/>
    <property type="project" value="UniProtKB-KW"/>
</dbReference>
<keyword evidence="3" id="KW-0067">ATP-binding</keyword>
<comment type="function">
    <text evidence="6">Required for corrinoid utilization. Probably part of the ABC transporter complex BtuCDF involved in cobalamin (vitamin B12) import. Probably responsible for energy coupling to the transport system.</text>
</comment>
<dbReference type="InterPro" id="IPR003593">
    <property type="entry name" value="AAA+_ATPase"/>
</dbReference>
<dbReference type="Gene3D" id="3.40.50.300">
    <property type="entry name" value="P-loop containing nucleotide triphosphate hydrolases"/>
    <property type="match status" value="1"/>
</dbReference>
<comment type="subunit">
    <text evidence="7">The complex is composed of two ATP-binding proteins (BtuD), two transmembrane proteins (BtuC) and a solute-binding protein (BtuF).</text>
</comment>
<organism evidence="13 14">
    <name type="scientific">Halapricum desulfuricans</name>
    <dbReference type="NCBI Taxonomy" id="2841257"/>
    <lineage>
        <taxon>Archaea</taxon>
        <taxon>Methanobacteriati</taxon>
        <taxon>Methanobacteriota</taxon>
        <taxon>Stenosarchaea group</taxon>
        <taxon>Halobacteria</taxon>
        <taxon>Halobacteriales</taxon>
        <taxon>Haloarculaceae</taxon>
        <taxon>Halapricum</taxon>
    </lineage>
</organism>
<feature type="domain" description="ABC transporter" evidence="12">
    <location>
        <begin position="6"/>
        <end position="242"/>
    </location>
</feature>
<sequence>MSEPLLSVDDVSAAFGDARVLDSVSLAVRRGEFVGLVGPNGAGKTTLLRTINGVRDPDEGTVSVDGDRRADCSAREWSRRVATVPQDTSVSFSFRVADIVEMGRAPHRRRTQFGTTETDRRRIEDALELTNTADMRDRPIDELSGGERQRVFVARALAQDTPLLALDEPTASLDVNHQVEILRLVRELVGEGRAALAAIHDLELAARFCDRLALLSDAGIRAVGPPESVLRSEVLDPAFETTTATATNPVTGTPTVTAGAGDGTVVDGLGVDARRVHVVGGGQAGARAIATLRDAGHEPSAGVLRDGDLALETARSLDVPVATTPAVGPADPDAIAAAHDLAADAAVLVFADADIGPRQWTLDLAEGAPSTVLIEARPLAERLHAGERARGRYERLRERSETADLDALPSAVDTAVATAERPADD</sequence>
<evidence type="ECO:0000256" key="7">
    <source>
        <dbReference type="ARBA" id="ARBA00064420"/>
    </source>
</evidence>
<dbReference type="EC" id="7.6.2.8" evidence="8"/>
<evidence type="ECO:0000256" key="2">
    <source>
        <dbReference type="ARBA" id="ARBA00022741"/>
    </source>
</evidence>
<dbReference type="FunFam" id="3.40.50.300:FF:000134">
    <property type="entry name" value="Iron-enterobactin ABC transporter ATP-binding protein"/>
    <property type="match status" value="1"/>
</dbReference>
<dbReference type="PANTHER" id="PTHR42794">
    <property type="entry name" value="HEMIN IMPORT ATP-BINDING PROTEIN HMUV"/>
    <property type="match status" value="1"/>
</dbReference>
<protein>
    <recommendedName>
        <fullName evidence="9">Cobalamin import ATP-binding protein BtuD</fullName>
        <ecNumber evidence="8">7.6.2.8</ecNumber>
    </recommendedName>
    <alternativeName>
        <fullName evidence="10">Vitamin B12-transporting ATPase</fullName>
    </alternativeName>
</protein>
<evidence type="ECO:0000256" key="3">
    <source>
        <dbReference type="ARBA" id="ARBA00022840"/>
    </source>
</evidence>
<dbReference type="SUPFAM" id="SSF52540">
    <property type="entry name" value="P-loop containing nucleoside triphosphate hydrolases"/>
    <property type="match status" value="1"/>
</dbReference>
<dbReference type="GO" id="GO:0015420">
    <property type="term" value="F:ABC-type vitamin B12 transporter activity"/>
    <property type="evidence" value="ECO:0007669"/>
    <property type="project" value="UniProtKB-EC"/>
</dbReference>
<evidence type="ECO:0000256" key="4">
    <source>
        <dbReference type="ARBA" id="ARBA00022967"/>
    </source>
</evidence>
<evidence type="ECO:0000313" key="13">
    <source>
        <dbReference type="EMBL" id="QSG15847.1"/>
    </source>
</evidence>
<dbReference type="GeneID" id="68858970"/>
<dbReference type="InterPro" id="IPR003439">
    <property type="entry name" value="ABC_transporter-like_ATP-bd"/>
</dbReference>
<keyword evidence="14" id="KW-1185">Reference proteome</keyword>
<accession>A0A897NST5</accession>
<evidence type="ECO:0000256" key="10">
    <source>
        <dbReference type="ARBA" id="ARBA00077139"/>
    </source>
</evidence>
<dbReference type="InterPro" id="IPR027417">
    <property type="entry name" value="P-loop_NTPase"/>
</dbReference>
<feature type="region of interest" description="Disordered" evidence="11">
    <location>
        <begin position="395"/>
        <end position="425"/>
    </location>
</feature>
<evidence type="ECO:0000256" key="11">
    <source>
        <dbReference type="SAM" id="MobiDB-lite"/>
    </source>
</evidence>
<dbReference type="GO" id="GO:0016887">
    <property type="term" value="F:ATP hydrolysis activity"/>
    <property type="evidence" value="ECO:0007669"/>
    <property type="project" value="InterPro"/>
</dbReference>
<gene>
    <name evidence="13" type="primary">fepC3</name>
    <name evidence="13" type="ORF">HSEST_2335</name>
</gene>
<evidence type="ECO:0000256" key="6">
    <source>
        <dbReference type="ARBA" id="ARBA00058960"/>
    </source>
</evidence>
<evidence type="ECO:0000259" key="12">
    <source>
        <dbReference type="PROSITE" id="PS50893"/>
    </source>
</evidence>
<proteinExistence type="predicted"/>
<dbReference type="RefSeq" id="WP_229121100.1">
    <property type="nucleotide sequence ID" value="NZ_CP064791.1"/>
</dbReference>
<evidence type="ECO:0000256" key="8">
    <source>
        <dbReference type="ARBA" id="ARBA00066387"/>
    </source>
</evidence>
<dbReference type="PROSITE" id="PS50893">
    <property type="entry name" value="ABC_TRANSPORTER_2"/>
    <property type="match status" value="1"/>
</dbReference>
<dbReference type="PANTHER" id="PTHR42794:SF1">
    <property type="entry name" value="HEMIN IMPORT ATP-BINDING PROTEIN HMUV"/>
    <property type="match status" value="1"/>
</dbReference>
<reference evidence="13 14" key="1">
    <citation type="submission" date="2020-11" db="EMBL/GenBank/DDBJ databases">
        <title>Carbohydrate-dependent, anaerobic sulfur respiration: A novel catabolism in halophilic archaea.</title>
        <authorList>
            <person name="Sorokin D.Y."/>
            <person name="Messina E."/>
            <person name="Smedile F."/>
            <person name="La Cono V."/>
            <person name="Hallsworth J.E."/>
            <person name="Yakimov M.M."/>
        </authorList>
    </citation>
    <scope>NUCLEOTIDE SEQUENCE [LARGE SCALE GENOMIC DNA]</scope>
    <source>
        <strain evidence="13 14">HSR-Est</strain>
    </source>
</reference>
<comment type="catalytic activity">
    <reaction evidence="5">
        <text>an R-cob(III)alamin(out) + ATP + H2O = an R-cob(III)alamin(in) + ADP + phosphate + H(+)</text>
        <dbReference type="Rhea" id="RHEA:17873"/>
        <dbReference type="ChEBI" id="CHEBI:15377"/>
        <dbReference type="ChEBI" id="CHEBI:15378"/>
        <dbReference type="ChEBI" id="CHEBI:30616"/>
        <dbReference type="ChEBI" id="CHEBI:43474"/>
        <dbReference type="ChEBI" id="CHEBI:140785"/>
        <dbReference type="ChEBI" id="CHEBI:456216"/>
        <dbReference type="EC" id="7.6.2.8"/>
    </reaction>
</comment>
<dbReference type="SMART" id="SM00382">
    <property type="entry name" value="AAA"/>
    <property type="match status" value="1"/>
</dbReference>